<name>A0A816SCK2_9BILA</name>
<feature type="region of interest" description="Disordered" evidence="1">
    <location>
        <begin position="55"/>
        <end position="77"/>
    </location>
</feature>
<dbReference type="Proteomes" id="UP000663887">
    <property type="component" value="Unassembled WGS sequence"/>
</dbReference>
<dbReference type="EMBL" id="CAJNRG010006253">
    <property type="protein sequence ID" value="CAF2084013.1"/>
    <property type="molecule type" value="Genomic_DNA"/>
</dbReference>
<reference evidence="2" key="1">
    <citation type="submission" date="2021-02" db="EMBL/GenBank/DDBJ databases">
        <authorList>
            <person name="Nowell W R."/>
        </authorList>
    </citation>
    <scope>NUCLEOTIDE SEQUENCE</scope>
</reference>
<dbReference type="AlphaFoldDB" id="A0A816SCK2"/>
<sequence length="160" mass="17091">MSPVQTKTSPIQTQTEVVAVQRETIGKHGKSLEGGSSISAENSCFFSGGFQSTSSAFRQDPTVNHTENSENFQTGILLPRSSNFPRFTAGSGDFSASFRTVPAVSGDRNDRPGDVTNANTDVADTSTDVTDTNKDVTDPNTDVTDPNKDVTDPNTEDYGF</sequence>
<gene>
    <name evidence="2" type="ORF">XDN619_LOCUS15302</name>
</gene>
<comment type="caution">
    <text evidence="2">The sequence shown here is derived from an EMBL/GenBank/DDBJ whole genome shotgun (WGS) entry which is preliminary data.</text>
</comment>
<feature type="region of interest" description="Disordered" evidence="1">
    <location>
        <begin position="90"/>
        <end position="160"/>
    </location>
</feature>
<protein>
    <submittedName>
        <fullName evidence="2">Uncharacterized protein</fullName>
    </submittedName>
</protein>
<feature type="compositionally biased region" description="Low complexity" evidence="1">
    <location>
        <begin position="116"/>
        <end position="130"/>
    </location>
</feature>
<proteinExistence type="predicted"/>
<evidence type="ECO:0000313" key="2">
    <source>
        <dbReference type="EMBL" id="CAF2084013.1"/>
    </source>
</evidence>
<organism evidence="2 3">
    <name type="scientific">Rotaria magnacalcarata</name>
    <dbReference type="NCBI Taxonomy" id="392030"/>
    <lineage>
        <taxon>Eukaryota</taxon>
        <taxon>Metazoa</taxon>
        <taxon>Spiralia</taxon>
        <taxon>Gnathifera</taxon>
        <taxon>Rotifera</taxon>
        <taxon>Eurotatoria</taxon>
        <taxon>Bdelloidea</taxon>
        <taxon>Philodinida</taxon>
        <taxon>Philodinidae</taxon>
        <taxon>Rotaria</taxon>
    </lineage>
</organism>
<evidence type="ECO:0000256" key="1">
    <source>
        <dbReference type="SAM" id="MobiDB-lite"/>
    </source>
</evidence>
<accession>A0A816SCK2</accession>
<evidence type="ECO:0000313" key="3">
    <source>
        <dbReference type="Proteomes" id="UP000663887"/>
    </source>
</evidence>